<dbReference type="Gene3D" id="2.40.50.320">
    <property type="entry name" value="Copper binding periplasmic protein CusF"/>
    <property type="match status" value="1"/>
</dbReference>
<keyword evidence="3" id="KW-1185">Reference proteome</keyword>
<keyword evidence="1" id="KW-0732">Signal</keyword>
<reference evidence="2 3" key="1">
    <citation type="submission" date="2020-07" db="EMBL/GenBank/DDBJ databases">
        <title>Stappia sp., F7233, whole genome shotgun sequencing project.</title>
        <authorList>
            <person name="Jiang S."/>
            <person name="Liu Z.W."/>
            <person name="Du Z.J."/>
        </authorList>
    </citation>
    <scope>NUCLEOTIDE SEQUENCE [LARGE SCALE GENOMIC DNA]</scope>
    <source>
        <strain evidence="2 3">F7233</strain>
    </source>
</reference>
<protein>
    <submittedName>
        <fullName evidence="2">Copper-binding protein</fullName>
    </submittedName>
</protein>
<dbReference type="InterPro" id="IPR042230">
    <property type="entry name" value="CusF_sf"/>
</dbReference>
<feature type="signal peptide" evidence="1">
    <location>
        <begin position="1"/>
        <end position="23"/>
    </location>
</feature>
<dbReference type="AlphaFoldDB" id="A0A839A9D2"/>
<name>A0A839A9D2_9HYPH</name>
<comment type="caution">
    <text evidence="2">The sequence shown here is derived from an EMBL/GenBank/DDBJ whole genome shotgun (WGS) entry which is preliminary data.</text>
</comment>
<gene>
    <name evidence="2" type="ORF">H2509_00295</name>
</gene>
<dbReference type="Pfam" id="PF11604">
    <property type="entry name" value="CusF_Ec"/>
    <property type="match status" value="1"/>
</dbReference>
<evidence type="ECO:0000313" key="2">
    <source>
        <dbReference type="EMBL" id="MBA5775557.1"/>
    </source>
</evidence>
<accession>A0A839A9D2</accession>
<feature type="chain" id="PRO_5032998043" evidence="1">
    <location>
        <begin position="24"/>
        <end position="94"/>
    </location>
</feature>
<dbReference type="InterPro" id="IPR021647">
    <property type="entry name" value="CusF_Ec"/>
</dbReference>
<evidence type="ECO:0000313" key="3">
    <source>
        <dbReference type="Proteomes" id="UP000541109"/>
    </source>
</evidence>
<evidence type="ECO:0000256" key="1">
    <source>
        <dbReference type="SAM" id="SignalP"/>
    </source>
</evidence>
<dbReference type="Proteomes" id="UP000541109">
    <property type="component" value="Unassembled WGS sequence"/>
</dbReference>
<dbReference type="RefSeq" id="WP_182161110.1">
    <property type="nucleotide sequence ID" value="NZ_JACFXV010000006.1"/>
</dbReference>
<proteinExistence type="predicted"/>
<sequence length="94" mass="10253">MTKISKIALACASLFFSASSVFATEYTKGTVKKVDAKAGKVTVIHEELKNLDMPAMTMVFRPADDAMLEKLKAGDNIEFVADRVNGKLTIVEIK</sequence>
<organism evidence="2 3">
    <name type="scientific">Stappia albiluteola</name>
    <dbReference type="NCBI Taxonomy" id="2758565"/>
    <lineage>
        <taxon>Bacteria</taxon>
        <taxon>Pseudomonadati</taxon>
        <taxon>Pseudomonadota</taxon>
        <taxon>Alphaproteobacteria</taxon>
        <taxon>Hyphomicrobiales</taxon>
        <taxon>Stappiaceae</taxon>
        <taxon>Stappia</taxon>
    </lineage>
</organism>
<dbReference type="EMBL" id="JACFXV010000006">
    <property type="protein sequence ID" value="MBA5775557.1"/>
    <property type="molecule type" value="Genomic_DNA"/>
</dbReference>